<feature type="domain" description="HMG box" evidence="2">
    <location>
        <begin position="63"/>
        <end position="133"/>
    </location>
</feature>
<evidence type="ECO:0000313" key="3">
    <source>
        <dbReference type="EMBL" id="CAG8571885.1"/>
    </source>
</evidence>
<dbReference type="InterPro" id="IPR009071">
    <property type="entry name" value="HMG_box_dom"/>
</dbReference>
<evidence type="ECO:0000256" key="1">
    <source>
        <dbReference type="PROSITE-ProRule" id="PRU00267"/>
    </source>
</evidence>
<dbReference type="Gene3D" id="1.10.30.10">
    <property type="entry name" value="High mobility group box domain"/>
    <property type="match status" value="1"/>
</dbReference>
<feature type="DNA-binding region" description="HMG box" evidence="1">
    <location>
        <begin position="63"/>
        <end position="133"/>
    </location>
</feature>
<dbReference type="SMART" id="SM00398">
    <property type="entry name" value="HMG"/>
    <property type="match status" value="1"/>
</dbReference>
<keyword evidence="1" id="KW-0539">Nucleus</keyword>
<keyword evidence="1" id="KW-0238">DNA-binding</keyword>
<dbReference type="OrthoDB" id="6247875at2759"/>
<feature type="non-terminal residue" evidence="3">
    <location>
        <position position="315"/>
    </location>
</feature>
<sequence length="315" mass="36033">MSTLVSGTPSFNDQSHAYPTLASINTPVSLTSFEIILLLWPPYLLTVDLSVLLDPTYNQRKNHPRSQNSFILFRRDFEGQLRARFPDKSYTIHEVSKLAGNQWKMQPDLVKAYFGVLSKLAQERHRLAFPDYVYKPKRTGQRRRVGELSFRNMDRDTFVSRNNRVRARRTVRNANTCSTVQNVDYRADESHMTTVVSIESNVDTVMCESTNNDTCLESSTQESNNYLTTSMYNDTISIELPSPENSCDDITGIDNSVLCQHSAYDPFTFPIPNLFSSTDMFETMVSASSDHTYNMDFFNINTQTAENDVQTWPAE</sequence>
<keyword evidence="4" id="KW-1185">Reference proteome</keyword>
<dbReference type="GO" id="GO:0003677">
    <property type="term" value="F:DNA binding"/>
    <property type="evidence" value="ECO:0007669"/>
    <property type="project" value="UniProtKB-UniRule"/>
</dbReference>
<organism evidence="3 4">
    <name type="scientific">Paraglomus occultum</name>
    <dbReference type="NCBI Taxonomy" id="144539"/>
    <lineage>
        <taxon>Eukaryota</taxon>
        <taxon>Fungi</taxon>
        <taxon>Fungi incertae sedis</taxon>
        <taxon>Mucoromycota</taxon>
        <taxon>Glomeromycotina</taxon>
        <taxon>Glomeromycetes</taxon>
        <taxon>Paraglomerales</taxon>
        <taxon>Paraglomeraceae</taxon>
        <taxon>Paraglomus</taxon>
    </lineage>
</organism>
<comment type="caution">
    <text evidence="3">The sequence shown here is derived from an EMBL/GenBank/DDBJ whole genome shotgun (WGS) entry which is preliminary data.</text>
</comment>
<dbReference type="CDD" id="cd01389">
    <property type="entry name" value="HMG-box_ROX1-like"/>
    <property type="match status" value="1"/>
</dbReference>
<reference evidence="3" key="1">
    <citation type="submission" date="2021-06" db="EMBL/GenBank/DDBJ databases">
        <authorList>
            <person name="Kallberg Y."/>
            <person name="Tangrot J."/>
            <person name="Rosling A."/>
        </authorList>
    </citation>
    <scope>NUCLEOTIDE SEQUENCE</scope>
    <source>
        <strain evidence="3">IA702</strain>
    </source>
</reference>
<dbReference type="InterPro" id="IPR036910">
    <property type="entry name" value="HMG_box_dom_sf"/>
</dbReference>
<dbReference type="Pfam" id="PF00505">
    <property type="entry name" value="HMG_box"/>
    <property type="match status" value="1"/>
</dbReference>
<dbReference type="PROSITE" id="PS50118">
    <property type="entry name" value="HMG_BOX_2"/>
    <property type="match status" value="1"/>
</dbReference>
<evidence type="ECO:0000313" key="4">
    <source>
        <dbReference type="Proteomes" id="UP000789572"/>
    </source>
</evidence>
<dbReference type="SUPFAM" id="SSF47095">
    <property type="entry name" value="HMG-box"/>
    <property type="match status" value="1"/>
</dbReference>
<evidence type="ECO:0000259" key="2">
    <source>
        <dbReference type="PROSITE" id="PS50118"/>
    </source>
</evidence>
<accession>A0A9N9BPS3</accession>
<dbReference type="Proteomes" id="UP000789572">
    <property type="component" value="Unassembled WGS sequence"/>
</dbReference>
<proteinExistence type="predicted"/>
<dbReference type="AlphaFoldDB" id="A0A9N9BPS3"/>
<gene>
    <name evidence="3" type="ORF">POCULU_LOCUS6038</name>
</gene>
<protein>
    <submittedName>
        <fullName evidence="3">7980_t:CDS:1</fullName>
    </submittedName>
</protein>
<dbReference type="GO" id="GO:0005634">
    <property type="term" value="C:nucleus"/>
    <property type="evidence" value="ECO:0007669"/>
    <property type="project" value="UniProtKB-UniRule"/>
</dbReference>
<dbReference type="EMBL" id="CAJVPJ010001030">
    <property type="protein sequence ID" value="CAG8571885.1"/>
    <property type="molecule type" value="Genomic_DNA"/>
</dbReference>
<name>A0A9N9BPS3_9GLOM</name>